<feature type="region of interest" description="Disordered" evidence="1">
    <location>
        <begin position="1"/>
        <end position="28"/>
    </location>
</feature>
<reference evidence="2" key="1">
    <citation type="submission" date="2022-07" db="EMBL/GenBank/DDBJ databases">
        <title>Evaluation of T. orientalis genome assembly methods using nanopore sequencing and analysis of variation between genomes.</title>
        <authorList>
            <person name="Yam J."/>
            <person name="Micallef M.L."/>
            <person name="Liu M."/>
            <person name="Djordjevic S.P."/>
            <person name="Bogema D.R."/>
            <person name="Jenkins C."/>
        </authorList>
    </citation>
    <scope>NUCLEOTIDE SEQUENCE</scope>
    <source>
        <strain evidence="2">Fish Creek</strain>
    </source>
</reference>
<dbReference type="EMBL" id="CP056068">
    <property type="protein sequence ID" value="UKJ90424.2"/>
    <property type="molecule type" value="Genomic_DNA"/>
</dbReference>
<proteinExistence type="predicted"/>
<evidence type="ECO:0000313" key="2">
    <source>
        <dbReference type="EMBL" id="UKJ90424.2"/>
    </source>
</evidence>
<gene>
    <name evidence="2" type="ORF">MACJ_001357</name>
</gene>
<name>A0A976M8A0_THEOR</name>
<dbReference type="OrthoDB" id="10526279at2759"/>
<evidence type="ECO:0000313" key="3">
    <source>
        <dbReference type="Proteomes" id="UP000244803"/>
    </source>
</evidence>
<sequence length="87" mass="9867">MDDPLHCKITSVSSNKSNDKKILKPPSNPLVPNLITNKSYSINTNRKKRSRHETTTKVICSNCQTPSFYQIGDYVRCVNCNCITFDT</sequence>
<dbReference type="Proteomes" id="UP000244803">
    <property type="component" value="Chromosome 2"/>
</dbReference>
<protein>
    <submittedName>
        <fullName evidence="2">Uncharacterized protein</fullName>
    </submittedName>
</protein>
<accession>A0A976M8A0</accession>
<organism evidence="2 3">
    <name type="scientific">Theileria orientalis</name>
    <dbReference type="NCBI Taxonomy" id="68886"/>
    <lineage>
        <taxon>Eukaryota</taxon>
        <taxon>Sar</taxon>
        <taxon>Alveolata</taxon>
        <taxon>Apicomplexa</taxon>
        <taxon>Aconoidasida</taxon>
        <taxon>Piroplasmida</taxon>
        <taxon>Theileriidae</taxon>
        <taxon>Theileria</taxon>
    </lineage>
</organism>
<evidence type="ECO:0000256" key="1">
    <source>
        <dbReference type="SAM" id="MobiDB-lite"/>
    </source>
</evidence>
<dbReference type="AlphaFoldDB" id="A0A976M8A0"/>